<dbReference type="STRING" id="56449.XBLMG947_3418"/>
<dbReference type="PANTHER" id="PTHR33986:SF15">
    <property type="entry name" value="MITOCHONDRIAL FISSION PROTEIN ELM1"/>
    <property type="match status" value="1"/>
</dbReference>
<reference evidence="2 3" key="1">
    <citation type="submission" date="2016-06" db="EMBL/GenBank/DDBJ databases">
        <authorList>
            <person name="Kjaerup R.B."/>
            <person name="Dalgaard T.S."/>
            <person name="Juul-Madsen H.R."/>
        </authorList>
    </citation>
    <scope>NUCLEOTIDE SEQUENCE [LARGE SCALE GENOMIC DNA]</scope>
    <source>
        <strain evidence="2">LMG947</strain>
    </source>
</reference>
<dbReference type="Proteomes" id="UP000092503">
    <property type="component" value="Unassembled WGS sequence"/>
</dbReference>
<dbReference type="EMBL" id="FLTX01000059">
    <property type="protein sequence ID" value="SBV52621.1"/>
    <property type="molecule type" value="Genomic_DNA"/>
</dbReference>
<proteinExistence type="predicted"/>
<dbReference type="OrthoDB" id="272235at2"/>
<evidence type="ECO:0000313" key="1">
    <source>
        <dbReference type="EMBL" id="PPV05479.1"/>
    </source>
</evidence>
<accession>A0A1C3NQH2</accession>
<gene>
    <name evidence="2" type="ORF">XBLMG947_3418</name>
    <name evidence="1" type="ORF">XbrCFBP1976_16850</name>
</gene>
<reference evidence="1 4" key="2">
    <citation type="submission" date="2016-08" db="EMBL/GenBank/DDBJ databases">
        <title>Evolution of the type three secretion system and type three effector repertoires in Xanthomonas.</title>
        <authorList>
            <person name="Merda D."/>
            <person name="Briand M."/>
            <person name="Bosis E."/>
            <person name="Rousseau C."/>
            <person name="Portier P."/>
            <person name="Jacques M.-A."/>
            <person name="Fischer-Le Saux M."/>
        </authorList>
    </citation>
    <scope>NUCLEOTIDE SEQUENCE [LARGE SCALE GENOMIC DNA]</scope>
    <source>
        <strain evidence="1 4">CFBP1976</strain>
    </source>
</reference>
<dbReference type="InterPro" id="IPR009367">
    <property type="entry name" value="Elm1-like"/>
</dbReference>
<dbReference type="PANTHER" id="PTHR33986">
    <property type="entry name" value="OS02G0535700 PROTEIN"/>
    <property type="match status" value="1"/>
</dbReference>
<dbReference type="AlphaFoldDB" id="A0A1C3NQH2"/>
<evidence type="ECO:0000313" key="2">
    <source>
        <dbReference type="EMBL" id="SBV52621.1"/>
    </source>
</evidence>
<evidence type="ECO:0000313" key="4">
    <source>
        <dbReference type="Proteomes" id="UP000239710"/>
    </source>
</evidence>
<name>A0A1C3NQH2_9XANT</name>
<organism evidence="2 3">
    <name type="scientific">Xanthomonas bromi</name>
    <dbReference type="NCBI Taxonomy" id="56449"/>
    <lineage>
        <taxon>Bacteria</taxon>
        <taxon>Pseudomonadati</taxon>
        <taxon>Pseudomonadota</taxon>
        <taxon>Gammaproteobacteria</taxon>
        <taxon>Lysobacterales</taxon>
        <taxon>Lysobacteraceae</taxon>
        <taxon>Xanthomonas</taxon>
    </lineage>
</organism>
<dbReference type="Pfam" id="PF06258">
    <property type="entry name" value="Mito_fiss_Elm1"/>
    <property type="match status" value="1"/>
</dbReference>
<protein>
    <submittedName>
        <fullName evidence="1">Nucleoside-diphosphate sugar epimerase</fullName>
    </submittedName>
</protein>
<sequence length="315" mass="33382">MGVIWALSDGRAGNARQAEALARALHPDAFQPIHLHAHAPWRWAAPRLLPGAQQAFGAAFGRHLQQPPALAIGCGRQAALATRLLRARGSRSVQILDPRLDPRHWDLLVVPEHDALRGSNVLTLLGSLHPVDDAWLAAGRSAFPGVGGLPGPRLALLIGGPTAQVAWTPQALAALCTRVSAQLRTLGGSLLVTTSRRTPGEAIAALRAACAGLPHLLWCDARDGPNPYAGLLGWADAIVASADSVNLLSEACATRVPVAAAFAEQARGRVSTYLQALRQRQRLHRVDEVLAGAVAVVPVHETERIAMQVRARLLP</sequence>
<dbReference type="Proteomes" id="UP000239710">
    <property type="component" value="Unassembled WGS sequence"/>
</dbReference>
<evidence type="ECO:0000313" key="3">
    <source>
        <dbReference type="Proteomes" id="UP000092503"/>
    </source>
</evidence>
<dbReference type="RefSeq" id="WP_065469805.1">
    <property type="nucleotide sequence ID" value="NZ_FLTX01000059.1"/>
</dbReference>
<keyword evidence="4" id="KW-1185">Reference proteome</keyword>
<dbReference type="EMBL" id="MDCE01000028">
    <property type="protein sequence ID" value="PPV05479.1"/>
    <property type="molecule type" value="Genomic_DNA"/>
</dbReference>